<dbReference type="Pfam" id="PF00588">
    <property type="entry name" value="SpoU_methylase"/>
    <property type="match status" value="1"/>
</dbReference>
<dbReference type="STRING" id="113562.SAMN04489716_3173"/>
<dbReference type="InterPro" id="IPR051259">
    <property type="entry name" value="rRNA_Methyltransferase"/>
</dbReference>
<organism evidence="5 6">
    <name type="scientific">Actinoplanes derwentensis</name>
    <dbReference type="NCBI Taxonomy" id="113562"/>
    <lineage>
        <taxon>Bacteria</taxon>
        <taxon>Bacillati</taxon>
        <taxon>Actinomycetota</taxon>
        <taxon>Actinomycetes</taxon>
        <taxon>Micromonosporales</taxon>
        <taxon>Micromonosporaceae</taxon>
        <taxon>Actinoplanes</taxon>
    </lineage>
</organism>
<evidence type="ECO:0000313" key="5">
    <source>
        <dbReference type="EMBL" id="SDT29450.1"/>
    </source>
</evidence>
<dbReference type="InterPro" id="IPR029064">
    <property type="entry name" value="Ribosomal_eL30-like_sf"/>
</dbReference>
<dbReference type="Gene3D" id="3.30.1330.30">
    <property type="match status" value="1"/>
</dbReference>
<dbReference type="GO" id="GO:0032259">
    <property type="term" value="P:methylation"/>
    <property type="evidence" value="ECO:0007669"/>
    <property type="project" value="UniProtKB-KW"/>
</dbReference>
<sequence length="270" mass="29487">MSKIRNESRVERRNARFQQWEALLTNRNTRHRLGQFLVQGVRPINEAIAHHWQIRALLHAGNLKSQWARDLVDGHVADEVTRLSPELLRDLSDKDDDTAELIAVVATPADDLTRIRLRPNGVVVVLDRPISPGNVGSLLRSADALGVDGVVIAGRAADLYDPKTVRASRGSLFAVPTVRAETPSAVLDWLRTTTAMTLVGTSEDAVTDIWSHGFTGPTAVVVGNETTGMSSFWSDNCDTTIRIPMVGSASSFNATVAASITLYEITRQRA</sequence>
<dbReference type="GO" id="GO:0008173">
    <property type="term" value="F:RNA methyltransferase activity"/>
    <property type="evidence" value="ECO:0007669"/>
    <property type="project" value="InterPro"/>
</dbReference>
<evidence type="ECO:0000259" key="3">
    <source>
        <dbReference type="Pfam" id="PF00588"/>
    </source>
</evidence>
<evidence type="ECO:0000256" key="1">
    <source>
        <dbReference type="ARBA" id="ARBA00022603"/>
    </source>
</evidence>
<dbReference type="InterPro" id="IPR054578">
    <property type="entry name" value="SpoU_sub_bind-like_N"/>
</dbReference>
<dbReference type="PANTHER" id="PTHR43191:SF2">
    <property type="entry name" value="RRNA METHYLTRANSFERASE 3, MITOCHONDRIAL"/>
    <property type="match status" value="1"/>
</dbReference>
<evidence type="ECO:0000259" key="4">
    <source>
        <dbReference type="Pfam" id="PF22655"/>
    </source>
</evidence>
<dbReference type="EMBL" id="LT629758">
    <property type="protein sequence ID" value="SDT29450.1"/>
    <property type="molecule type" value="Genomic_DNA"/>
</dbReference>
<accession>A0A1H1Z709</accession>
<feature type="domain" description="SpoU L30e-like N-terminal" evidence="4">
    <location>
        <begin position="14"/>
        <end position="103"/>
    </location>
</feature>
<dbReference type="InterPro" id="IPR029028">
    <property type="entry name" value="Alpha/beta_knot_MTases"/>
</dbReference>
<dbReference type="PANTHER" id="PTHR43191">
    <property type="entry name" value="RRNA METHYLTRANSFERASE 3"/>
    <property type="match status" value="1"/>
</dbReference>
<dbReference type="GO" id="GO:0003723">
    <property type="term" value="F:RNA binding"/>
    <property type="evidence" value="ECO:0007669"/>
    <property type="project" value="InterPro"/>
</dbReference>
<feature type="domain" description="tRNA/rRNA methyltransferase SpoU type" evidence="3">
    <location>
        <begin position="122"/>
        <end position="263"/>
    </location>
</feature>
<proteinExistence type="predicted"/>
<dbReference type="InterPro" id="IPR001537">
    <property type="entry name" value="SpoU_MeTrfase"/>
</dbReference>
<name>A0A1H1Z709_9ACTN</name>
<dbReference type="OrthoDB" id="9785673at2"/>
<keyword evidence="6" id="KW-1185">Reference proteome</keyword>
<dbReference type="AlphaFoldDB" id="A0A1H1Z709"/>
<evidence type="ECO:0000256" key="2">
    <source>
        <dbReference type="ARBA" id="ARBA00022679"/>
    </source>
</evidence>
<dbReference type="Pfam" id="PF22655">
    <property type="entry name" value="SpoU_sub_bind_like"/>
    <property type="match status" value="1"/>
</dbReference>
<dbReference type="SUPFAM" id="SSF75217">
    <property type="entry name" value="alpha/beta knot"/>
    <property type="match status" value="1"/>
</dbReference>
<dbReference type="Proteomes" id="UP000198688">
    <property type="component" value="Chromosome I"/>
</dbReference>
<protein>
    <submittedName>
        <fullName evidence="5">RNA methyltransferase, TrmH family</fullName>
    </submittedName>
</protein>
<dbReference type="GO" id="GO:0006396">
    <property type="term" value="P:RNA processing"/>
    <property type="evidence" value="ECO:0007669"/>
    <property type="project" value="InterPro"/>
</dbReference>
<keyword evidence="1 5" id="KW-0489">Methyltransferase</keyword>
<keyword evidence="2 5" id="KW-0808">Transferase</keyword>
<dbReference type="InterPro" id="IPR029026">
    <property type="entry name" value="tRNA_m1G_MTases_N"/>
</dbReference>
<dbReference type="Gene3D" id="3.40.1280.10">
    <property type="match status" value="1"/>
</dbReference>
<evidence type="ECO:0000313" key="6">
    <source>
        <dbReference type="Proteomes" id="UP000198688"/>
    </source>
</evidence>
<dbReference type="SUPFAM" id="SSF55315">
    <property type="entry name" value="L30e-like"/>
    <property type="match status" value="1"/>
</dbReference>
<reference evidence="5 6" key="1">
    <citation type="submission" date="2016-10" db="EMBL/GenBank/DDBJ databases">
        <authorList>
            <person name="de Groot N.N."/>
        </authorList>
    </citation>
    <scope>NUCLEOTIDE SEQUENCE [LARGE SCALE GENOMIC DNA]</scope>
    <source>
        <strain evidence="5 6">DSM 43941</strain>
    </source>
</reference>
<gene>
    <name evidence="5" type="ORF">SAMN04489716_3173</name>
</gene>